<evidence type="ECO:0000313" key="3">
    <source>
        <dbReference type="Proteomes" id="UP000261380"/>
    </source>
</evidence>
<evidence type="ECO:0000256" key="1">
    <source>
        <dbReference type="SAM" id="Phobius"/>
    </source>
</evidence>
<dbReference type="Ensembl" id="ENSXCOT00000021165.1">
    <property type="protein sequence ID" value="ENSXCOP00000020908.1"/>
    <property type="gene ID" value="ENSXCOG00000015654.1"/>
</dbReference>
<accession>A0A3B5M9G0</accession>
<evidence type="ECO:0000313" key="2">
    <source>
        <dbReference type="Ensembl" id="ENSXCOP00000020908.1"/>
    </source>
</evidence>
<dbReference type="AlphaFoldDB" id="A0A3B5M9G0"/>
<keyword evidence="3" id="KW-1185">Reference proteome</keyword>
<name>A0A3B5M9G0_9TELE</name>
<proteinExistence type="predicted"/>
<keyword evidence="1" id="KW-1133">Transmembrane helix</keyword>
<keyword evidence="1" id="KW-0812">Transmembrane</keyword>
<protein>
    <submittedName>
        <fullName evidence="2">Uncharacterized protein</fullName>
    </submittedName>
</protein>
<keyword evidence="1" id="KW-0472">Membrane</keyword>
<reference evidence="2" key="1">
    <citation type="submission" date="2025-08" db="UniProtKB">
        <authorList>
            <consortium name="Ensembl"/>
        </authorList>
    </citation>
    <scope>IDENTIFICATION</scope>
</reference>
<sequence length="135" mass="15542">MVFNSLLMCLKYHSFSALWCTNYAVTDAELFIFVLANLFLSVLCVFLYYTKKNLFLVSLFHNTVLCNSYFVKLKINSTDNFLAEKDKKKQLTRLDEGIYQLSVSETKCMQKEDGSRADCIEVTVAARACSLFLLR</sequence>
<feature type="transmembrane region" description="Helical" evidence="1">
    <location>
        <begin position="30"/>
        <end position="49"/>
    </location>
</feature>
<organism evidence="2 3">
    <name type="scientific">Xiphophorus couchianus</name>
    <name type="common">Monterrey platyfish</name>
    <dbReference type="NCBI Taxonomy" id="32473"/>
    <lineage>
        <taxon>Eukaryota</taxon>
        <taxon>Metazoa</taxon>
        <taxon>Chordata</taxon>
        <taxon>Craniata</taxon>
        <taxon>Vertebrata</taxon>
        <taxon>Euteleostomi</taxon>
        <taxon>Actinopterygii</taxon>
        <taxon>Neopterygii</taxon>
        <taxon>Teleostei</taxon>
        <taxon>Neoteleostei</taxon>
        <taxon>Acanthomorphata</taxon>
        <taxon>Ovalentaria</taxon>
        <taxon>Atherinomorphae</taxon>
        <taxon>Cyprinodontiformes</taxon>
        <taxon>Poeciliidae</taxon>
        <taxon>Poeciliinae</taxon>
        <taxon>Xiphophorus</taxon>
    </lineage>
</organism>
<reference evidence="2" key="2">
    <citation type="submission" date="2025-09" db="UniProtKB">
        <authorList>
            <consortium name="Ensembl"/>
        </authorList>
    </citation>
    <scope>IDENTIFICATION</scope>
</reference>
<dbReference type="Proteomes" id="UP000261380">
    <property type="component" value="Unplaced"/>
</dbReference>